<dbReference type="Gene3D" id="1.10.3210.10">
    <property type="entry name" value="Hypothetical protein af1432"/>
    <property type="match status" value="1"/>
</dbReference>
<name>C9YA41_CURXX</name>
<dbReference type="SUPFAM" id="SSF109604">
    <property type="entry name" value="HD-domain/PDEase-like"/>
    <property type="match status" value="1"/>
</dbReference>
<dbReference type="Pfam" id="PF08668">
    <property type="entry name" value="HDOD"/>
    <property type="match status" value="1"/>
</dbReference>
<feature type="domain" description="HDOD" evidence="1">
    <location>
        <begin position="35"/>
        <end position="230"/>
    </location>
</feature>
<accession>C9YA41</accession>
<dbReference type="NCBIfam" id="TIGR00277">
    <property type="entry name" value="HDIG"/>
    <property type="match status" value="1"/>
</dbReference>
<protein>
    <recommendedName>
        <fullName evidence="1">HDOD domain-containing protein</fullName>
    </recommendedName>
</protein>
<gene>
    <name evidence="2" type="ORF">Csp_A09920</name>
</gene>
<organism evidence="2">
    <name type="scientific">Curvibacter symbiont subsp. Hydra magnipapillata</name>
    <dbReference type="NCBI Taxonomy" id="667019"/>
    <lineage>
        <taxon>Bacteria</taxon>
        <taxon>Pseudomonadati</taxon>
        <taxon>Pseudomonadota</taxon>
        <taxon>Betaproteobacteria</taxon>
        <taxon>Burkholderiales</taxon>
        <taxon>Comamonadaceae</taxon>
        <taxon>Curvibacter</taxon>
    </lineage>
</organism>
<dbReference type="InterPro" id="IPR006675">
    <property type="entry name" value="HDIG_dom"/>
</dbReference>
<dbReference type="InterPro" id="IPR013976">
    <property type="entry name" value="HDOD"/>
</dbReference>
<evidence type="ECO:0000259" key="1">
    <source>
        <dbReference type="PROSITE" id="PS51833"/>
    </source>
</evidence>
<proteinExistence type="predicted"/>
<evidence type="ECO:0000313" key="2">
    <source>
        <dbReference type="EMBL" id="CBA28996.1"/>
    </source>
</evidence>
<dbReference type="PROSITE" id="PS51833">
    <property type="entry name" value="HDOD"/>
    <property type="match status" value="1"/>
</dbReference>
<reference evidence="2" key="1">
    <citation type="journal article" date="2010" name="Nature">
        <title>The dynamic genome of Hydra.</title>
        <authorList>
            <person name="Chapman J.A."/>
            <person name="Kirkness E.F."/>
            <person name="Simakov O."/>
            <person name="Hampson S.E."/>
            <person name="Mitros T."/>
            <person name="Weinmaier T."/>
            <person name="Rattei T."/>
            <person name="Balasubramanian P.G."/>
            <person name="Borman J."/>
            <person name="Busam D."/>
            <person name="Disbennett K."/>
            <person name="Pfannkoch C."/>
            <person name="Sumin N."/>
            <person name="Sutton G."/>
            <person name="Viswanathan L."/>
            <person name="Walenz B."/>
            <person name="Goodstein D.M."/>
            <person name="Hellsten U."/>
            <person name="Kawashima T."/>
            <person name="Prochnik S.E."/>
            <person name="Putnam N.H."/>
            <person name="Shu S."/>
            <person name="Blumberg B."/>
            <person name="Dana C.E."/>
            <person name="Gee L."/>
            <person name="Kibler D.F."/>
            <person name="Law L."/>
            <person name="Lindgens D."/>
            <person name="Martinez D.E."/>
            <person name="Peng J."/>
            <person name="Wigge P.A."/>
            <person name="Bertulat B."/>
            <person name="Guder C."/>
            <person name="Nakamura Y."/>
            <person name="Ozbek S."/>
            <person name="Watanabe H."/>
            <person name="Khalturin K."/>
            <person name="Hemmrich G."/>
            <person name="Franke A."/>
            <person name="Augustin R."/>
            <person name="Fraune S."/>
            <person name="Hayakawa E."/>
            <person name="Hayakawa S."/>
            <person name="Hirose M."/>
            <person name="Hwang J."/>
            <person name="Ikeo K."/>
            <person name="Nishimiya-Fujisawa C."/>
            <person name="Ogura A."/>
            <person name="Takahashi T."/>
            <person name="Steinmetz P.R."/>
            <person name="Zhang X."/>
            <person name="Aufschnaiter R."/>
            <person name="Eder M.K."/>
            <person name="Gorny A.K."/>
            <person name="Salvenmoser W."/>
            <person name="Heimberg A.M."/>
            <person name="Wheeler B.M."/>
            <person name="Peterson K.J."/>
            <person name="Boettger A."/>
            <person name="Tischler P."/>
            <person name="Wolf A."/>
            <person name="Gojobori T."/>
            <person name="Remington K.A."/>
            <person name="Strausberg R.L."/>
            <person name="Venter J."/>
            <person name="Technau U."/>
            <person name="Hobmayer B."/>
            <person name="Bosch T.C."/>
            <person name="Holstein T.W."/>
            <person name="Fujisawa T."/>
            <person name="Bode H.R."/>
            <person name="David C.N."/>
            <person name="Rokhsar D.S."/>
            <person name="Steele R.E."/>
        </authorList>
    </citation>
    <scope>NUCLEOTIDE SEQUENCE</scope>
</reference>
<dbReference type="PANTHER" id="PTHR33525">
    <property type="match status" value="1"/>
</dbReference>
<dbReference type="EMBL" id="FN543104">
    <property type="protein sequence ID" value="CBA28996.1"/>
    <property type="molecule type" value="Genomic_DNA"/>
</dbReference>
<sequence>MDFANLVLRQAKQHRERDVMSPELSQRLAAAVDGMPAFPKSVQRILELTRDVNSTPKDLVDVIDKDPVVTVKILKVVNSAYYSLPRQVTSIGHAVVYLGFNTIKNLALSIAAIGMLPKENQAGFDVQQYLLHSLATASIAKQLALKVDDADPMDCFIAGLLHDFGKMVFAQFMPQEFKAALALSAADNSSLHTALQTTIGADHAVVGAMLVEKWRFAPALVDTIRHQRTDNLKDTDMIACVFGANQISKRLAFGFAGNHCIDELPAPLQKRLGGNLEQVIASLGDLTGLFEEAQVFAKL</sequence>
<dbReference type="CDD" id="cd00077">
    <property type="entry name" value="HDc"/>
    <property type="match status" value="1"/>
</dbReference>
<dbReference type="InterPro" id="IPR003607">
    <property type="entry name" value="HD/PDEase_dom"/>
</dbReference>
<dbReference type="PANTHER" id="PTHR33525:SF3">
    <property type="entry name" value="RIBONUCLEASE Y"/>
    <property type="match status" value="1"/>
</dbReference>
<dbReference type="InterPro" id="IPR052340">
    <property type="entry name" value="RNase_Y/CdgJ"/>
</dbReference>
<dbReference type="SMART" id="SM00471">
    <property type="entry name" value="HDc"/>
    <property type="match status" value="1"/>
</dbReference>
<dbReference type="AlphaFoldDB" id="C9YA41"/>